<dbReference type="PROSITE" id="PS50893">
    <property type="entry name" value="ABC_TRANSPORTER_2"/>
    <property type="match status" value="1"/>
</dbReference>
<gene>
    <name evidence="7" type="ORF">OIK44_25535</name>
</gene>
<keyword evidence="2" id="KW-0813">Transport</keyword>
<keyword evidence="3" id="KW-0472">Membrane</keyword>
<name>A0ABT5K7H2_9BURK</name>
<dbReference type="InterPro" id="IPR027417">
    <property type="entry name" value="P-loop_NTPase"/>
</dbReference>
<reference evidence="7 8" key="1">
    <citation type="submission" date="2022-10" db="EMBL/GenBank/DDBJ databases">
        <title>Janthinobacterium sp. hw3 Genome sequencing.</title>
        <authorList>
            <person name="Park S."/>
        </authorList>
    </citation>
    <scope>NUCLEOTIDE SEQUENCE [LARGE SCALE GENOMIC DNA]</scope>
    <source>
        <strain evidence="8">hw3</strain>
    </source>
</reference>
<evidence type="ECO:0000313" key="7">
    <source>
        <dbReference type="EMBL" id="MDC8760955.1"/>
    </source>
</evidence>
<accession>A0ABT5K7H2</accession>
<sequence>MEVAIDISQMSKSFGAHRVLREIELRVPERSVFAFLGNNGAGKSTTIRVMTGLLKPDSGTVRVLGRDIATQRIDILREIGCLVDSPCLYPNLSAAEFLQVACAIKRLPKSEIGRVLDIVNLRATGATRVAEFSLGMRQRLALAHAMLGQPRLLILDEPGNGLDPQGILEIRKLLAELPSRANCTVFVSSHQLDEVEKIATHLALLSKGRVICQAPVKELLAGQAGVLTLEIDNARQASALLTEMDYQVRMTGERHLEVRRIALDHADQVHARLIGAGVRLFQSVYRQPTLEQWFLDTTRTKEKDDDLYAAQN</sequence>
<evidence type="ECO:0000256" key="3">
    <source>
        <dbReference type="ARBA" id="ARBA00022475"/>
    </source>
</evidence>
<keyword evidence="4" id="KW-0547">Nucleotide-binding</keyword>
<evidence type="ECO:0000256" key="1">
    <source>
        <dbReference type="ARBA" id="ARBA00005417"/>
    </source>
</evidence>
<evidence type="ECO:0000259" key="6">
    <source>
        <dbReference type="PROSITE" id="PS50893"/>
    </source>
</evidence>
<dbReference type="SMART" id="SM00382">
    <property type="entry name" value="AAA"/>
    <property type="match status" value="1"/>
</dbReference>
<evidence type="ECO:0000256" key="5">
    <source>
        <dbReference type="ARBA" id="ARBA00022840"/>
    </source>
</evidence>
<feature type="domain" description="ABC transporter" evidence="6">
    <location>
        <begin position="5"/>
        <end position="232"/>
    </location>
</feature>
<keyword evidence="5 7" id="KW-0067">ATP-binding</keyword>
<evidence type="ECO:0000256" key="2">
    <source>
        <dbReference type="ARBA" id="ARBA00022448"/>
    </source>
</evidence>
<protein>
    <submittedName>
        <fullName evidence="7">ATP-binding cassette domain-containing protein</fullName>
    </submittedName>
</protein>
<dbReference type="SUPFAM" id="SSF52540">
    <property type="entry name" value="P-loop containing nucleoside triphosphate hydrolases"/>
    <property type="match status" value="1"/>
</dbReference>
<dbReference type="EMBL" id="JAQQXR010000027">
    <property type="protein sequence ID" value="MDC8760955.1"/>
    <property type="molecule type" value="Genomic_DNA"/>
</dbReference>
<dbReference type="GO" id="GO:0005524">
    <property type="term" value="F:ATP binding"/>
    <property type="evidence" value="ECO:0007669"/>
    <property type="project" value="UniProtKB-KW"/>
</dbReference>
<evidence type="ECO:0000256" key="4">
    <source>
        <dbReference type="ARBA" id="ARBA00022741"/>
    </source>
</evidence>
<dbReference type="InterPro" id="IPR003439">
    <property type="entry name" value="ABC_transporter-like_ATP-bd"/>
</dbReference>
<organism evidence="7 8">
    <name type="scientific">Janthinobacterium fluminis</name>
    <dbReference type="NCBI Taxonomy" id="2987524"/>
    <lineage>
        <taxon>Bacteria</taxon>
        <taxon>Pseudomonadati</taxon>
        <taxon>Pseudomonadota</taxon>
        <taxon>Betaproteobacteria</taxon>
        <taxon>Burkholderiales</taxon>
        <taxon>Oxalobacteraceae</taxon>
        <taxon>Janthinobacterium</taxon>
    </lineage>
</organism>
<dbReference type="RefSeq" id="WP_273675061.1">
    <property type="nucleotide sequence ID" value="NZ_JAQQXR010000027.1"/>
</dbReference>
<keyword evidence="8" id="KW-1185">Reference proteome</keyword>
<comment type="caution">
    <text evidence="7">The sequence shown here is derived from an EMBL/GenBank/DDBJ whole genome shotgun (WGS) entry which is preliminary data.</text>
</comment>
<dbReference type="PANTHER" id="PTHR43335:SF4">
    <property type="entry name" value="ABC TRANSPORTER, ATP-BINDING PROTEIN"/>
    <property type="match status" value="1"/>
</dbReference>
<dbReference type="Proteomes" id="UP001221208">
    <property type="component" value="Unassembled WGS sequence"/>
</dbReference>
<comment type="similarity">
    <text evidence="1">Belongs to the ABC transporter superfamily.</text>
</comment>
<keyword evidence="3" id="KW-1003">Cell membrane</keyword>
<dbReference type="Gene3D" id="3.40.50.300">
    <property type="entry name" value="P-loop containing nucleotide triphosphate hydrolases"/>
    <property type="match status" value="1"/>
</dbReference>
<dbReference type="Pfam" id="PF00005">
    <property type="entry name" value="ABC_tran"/>
    <property type="match status" value="1"/>
</dbReference>
<evidence type="ECO:0000313" key="8">
    <source>
        <dbReference type="Proteomes" id="UP001221208"/>
    </source>
</evidence>
<dbReference type="PANTHER" id="PTHR43335">
    <property type="entry name" value="ABC TRANSPORTER, ATP-BINDING PROTEIN"/>
    <property type="match status" value="1"/>
</dbReference>
<proteinExistence type="inferred from homology"/>
<dbReference type="InterPro" id="IPR003593">
    <property type="entry name" value="AAA+_ATPase"/>
</dbReference>